<dbReference type="SMART" id="SM00393">
    <property type="entry name" value="R3H"/>
    <property type="match status" value="1"/>
</dbReference>
<keyword evidence="3" id="KW-1185">Reference proteome</keyword>
<sequence length="169" mass="18209">MIVTTESETPTQDTGDLSLADLEADGDLAADYVEGLLDIADLDGDIDIDVANGRAYVSVTGGDAELDRLAAPDTVQALQDLTRLAVQAKTGRFSRLIIDVGGSRDARAVELKRMVDAAVAQIAAGRAEVELEPMSSYERKLVHDDVAERGHFSESRGEGRDRRLVIRRA</sequence>
<dbReference type="InterPro" id="IPR015946">
    <property type="entry name" value="KH_dom-like_a/b"/>
</dbReference>
<protein>
    <submittedName>
        <fullName evidence="2">SpoIIIJ-associated protein</fullName>
    </submittedName>
</protein>
<proteinExistence type="predicted"/>
<dbReference type="InterPro" id="IPR034079">
    <property type="entry name" value="R3H_KhpB"/>
</dbReference>
<comment type="caution">
    <text evidence="2">The sequence shown here is derived from an EMBL/GenBank/DDBJ whole genome shotgun (WGS) entry which is preliminary data.</text>
</comment>
<dbReference type="PANTHER" id="PTHR35800:SF1">
    <property type="entry name" value="RNA-BINDING PROTEIN KHPB"/>
    <property type="match status" value="1"/>
</dbReference>
<dbReference type="Proteomes" id="UP000291832">
    <property type="component" value="Unassembled WGS sequence"/>
</dbReference>
<dbReference type="PROSITE" id="PS51061">
    <property type="entry name" value="R3H"/>
    <property type="match status" value="1"/>
</dbReference>
<feature type="domain" description="R3H" evidence="1">
    <location>
        <begin position="105"/>
        <end position="169"/>
    </location>
</feature>
<dbReference type="Gene3D" id="3.30.300.20">
    <property type="match status" value="1"/>
</dbReference>
<evidence type="ECO:0000313" key="2">
    <source>
        <dbReference type="EMBL" id="RZT66972.1"/>
    </source>
</evidence>
<evidence type="ECO:0000313" key="3">
    <source>
        <dbReference type="Proteomes" id="UP000291832"/>
    </source>
</evidence>
<dbReference type="InterPro" id="IPR039247">
    <property type="entry name" value="KhpB"/>
</dbReference>
<dbReference type="SUPFAM" id="SSF82708">
    <property type="entry name" value="R3H domain"/>
    <property type="match status" value="1"/>
</dbReference>
<dbReference type="InterPro" id="IPR036867">
    <property type="entry name" value="R3H_dom_sf"/>
</dbReference>
<accession>A0A4Q7U486</accession>
<dbReference type="CDD" id="cd02644">
    <property type="entry name" value="R3H_jag"/>
    <property type="match status" value="1"/>
</dbReference>
<gene>
    <name evidence="2" type="ORF">EV139_1099</name>
</gene>
<reference evidence="2 3" key="1">
    <citation type="journal article" date="2015" name="Stand. Genomic Sci.">
        <title>Genomic Encyclopedia of Bacterial and Archaeal Type Strains, Phase III: the genomes of soil and plant-associated and newly described type strains.</title>
        <authorList>
            <person name="Whitman W.B."/>
            <person name="Woyke T."/>
            <person name="Klenk H.P."/>
            <person name="Zhou Y."/>
            <person name="Lilburn T.G."/>
            <person name="Beck B.J."/>
            <person name="De Vos P."/>
            <person name="Vandamme P."/>
            <person name="Eisen J.A."/>
            <person name="Garrity G."/>
            <person name="Hugenholtz P."/>
            <person name="Kyrpides N.C."/>
        </authorList>
    </citation>
    <scope>NUCLEOTIDE SEQUENCE [LARGE SCALE GENOMIC DNA]</scope>
    <source>
        <strain evidence="2 3">RF6</strain>
    </source>
</reference>
<dbReference type="PANTHER" id="PTHR35800">
    <property type="entry name" value="PROTEIN JAG"/>
    <property type="match status" value="1"/>
</dbReference>
<evidence type="ECO:0000259" key="1">
    <source>
        <dbReference type="PROSITE" id="PS51061"/>
    </source>
</evidence>
<organism evidence="2 3">
    <name type="scientific">Leucobacter luti</name>
    <dbReference type="NCBI Taxonomy" id="340320"/>
    <lineage>
        <taxon>Bacteria</taxon>
        <taxon>Bacillati</taxon>
        <taxon>Actinomycetota</taxon>
        <taxon>Actinomycetes</taxon>
        <taxon>Micrococcales</taxon>
        <taxon>Microbacteriaceae</taxon>
        <taxon>Leucobacter</taxon>
    </lineage>
</organism>
<dbReference type="GO" id="GO:0003723">
    <property type="term" value="F:RNA binding"/>
    <property type="evidence" value="ECO:0007669"/>
    <property type="project" value="InterPro"/>
</dbReference>
<dbReference type="Gene3D" id="3.30.1370.50">
    <property type="entry name" value="R3H-like domain"/>
    <property type="match status" value="1"/>
</dbReference>
<dbReference type="Pfam" id="PF01424">
    <property type="entry name" value="R3H"/>
    <property type="match status" value="1"/>
</dbReference>
<name>A0A4Q7U486_9MICO</name>
<dbReference type="AlphaFoldDB" id="A0A4Q7U486"/>
<dbReference type="EMBL" id="SHKI01000003">
    <property type="protein sequence ID" value="RZT66972.1"/>
    <property type="molecule type" value="Genomic_DNA"/>
</dbReference>
<dbReference type="InterPro" id="IPR001374">
    <property type="entry name" value="R3H_dom"/>
</dbReference>